<comment type="caution">
    <text evidence="2">The sequence shown here is derived from an EMBL/GenBank/DDBJ whole genome shotgun (WGS) entry which is preliminary data.</text>
</comment>
<dbReference type="STRING" id="39480.EUAN_08520"/>
<organism evidence="2 3">
    <name type="scientific">Andreesenia angusta</name>
    <dbReference type="NCBI Taxonomy" id="39480"/>
    <lineage>
        <taxon>Bacteria</taxon>
        <taxon>Bacillati</taxon>
        <taxon>Bacillota</taxon>
        <taxon>Tissierellia</taxon>
        <taxon>Tissierellales</taxon>
        <taxon>Gottschalkiaceae</taxon>
        <taxon>Andreesenia</taxon>
    </lineage>
</organism>
<dbReference type="EMBL" id="MKIE01000002">
    <property type="protein sequence ID" value="OHW63068.1"/>
    <property type="molecule type" value="Genomic_DNA"/>
</dbReference>
<accession>A0A1S1V8Z8</accession>
<keyword evidence="1" id="KW-0472">Membrane</keyword>
<evidence type="ECO:0000313" key="3">
    <source>
        <dbReference type="Proteomes" id="UP000180254"/>
    </source>
</evidence>
<name>A0A1S1V8Z8_9FIRM</name>
<evidence type="ECO:0000256" key="1">
    <source>
        <dbReference type="SAM" id="Phobius"/>
    </source>
</evidence>
<gene>
    <name evidence="2" type="ORF">EUAN_08520</name>
</gene>
<feature type="transmembrane region" description="Helical" evidence="1">
    <location>
        <begin position="212"/>
        <end position="234"/>
    </location>
</feature>
<feature type="transmembrane region" description="Helical" evidence="1">
    <location>
        <begin position="429"/>
        <end position="451"/>
    </location>
</feature>
<keyword evidence="1" id="KW-1133">Transmembrane helix</keyword>
<dbReference type="Proteomes" id="UP000180254">
    <property type="component" value="Unassembled WGS sequence"/>
</dbReference>
<keyword evidence="3" id="KW-1185">Reference proteome</keyword>
<dbReference type="AlphaFoldDB" id="A0A1S1V8Z8"/>
<reference evidence="2 3" key="1">
    <citation type="submission" date="2016-09" db="EMBL/GenBank/DDBJ databases">
        <title>Genome sequence of Eubacterium angustum.</title>
        <authorList>
            <person name="Poehlein A."/>
            <person name="Daniel R."/>
        </authorList>
    </citation>
    <scope>NUCLEOTIDE SEQUENCE [LARGE SCALE GENOMIC DNA]</scope>
    <source>
        <strain evidence="2 3">DSM 1989</strain>
    </source>
</reference>
<protein>
    <submittedName>
        <fullName evidence="2">Uncharacterized protein</fullName>
    </submittedName>
</protein>
<feature type="transmembrane region" description="Helical" evidence="1">
    <location>
        <begin position="372"/>
        <end position="395"/>
    </location>
</feature>
<sequence>MSIDLIKSYLVGIGFRIDSTSFEQANSSMDGTKRKVEEFNETSKKGFSETGNSLKGLFSLLDSKTLKDLFPGLSEIKDIPESLKSIDIESLFPGTEEFKELLSQIKSMKVGDLFPSLDKSLKEGSKHLEMFKKAQGELAKDRTGGNNKKSGAKNDIESYKELFKFLKGFKEKTLGINDKFSATAEIATKKIGGLKKGISGLISKGGPALKGFSLTAIASIAAIIAAVLALIVAIKKVGEYLNKLANEDIKYEKLSRQLWTTKETAKEVSQALDLLGASMEDLWLSPTLLKQFNQLREDASQMRLPPEFSENLEIVQGLGLEFKRFKQLLSMLFQWIGHYILEYLAGPLAEVKGDMSDLNGWLIQHIPKVAKVIGTLIGGFLRLIFVVGKIIWMFWKVISPVWKFFKLLGSVFDIIDKAPDKVEKTAKRIMAWIIAMTAPFLLVIAIIDDFLTYLRGGKSVIGDIIDSFTGDGSEAIEKIKQKFEFLKLVFGLGISFFRDKWQSFGEKGSESISGILEDFDELKESFATGMSYISDEWSNYWERASEALDKIEDKAREVWGKVREWSKSKWEEGKEFFGEFGEKVVSFANDYGSGSSGVESKSYMTNNNSTSQNISNSNSISNANTINVYGTEAESTSRAIDRRLQGITIRNMQGVLE</sequence>
<keyword evidence="1" id="KW-0812">Transmembrane</keyword>
<proteinExistence type="predicted"/>
<evidence type="ECO:0000313" key="2">
    <source>
        <dbReference type="EMBL" id="OHW63068.1"/>
    </source>
</evidence>